<dbReference type="InterPro" id="IPR031641">
    <property type="entry name" value="PapA_C"/>
</dbReference>
<dbReference type="OrthoDB" id="4568714at2"/>
<evidence type="ECO:0000256" key="3">
    <source>
        <dbReference type="ARBA" id="ARBA00001907"/>
    </source>
</evidence>
<evidence type="ECO:0000313" key="14">
    <source>
        <dbReference type="EMBL" id="EFG09538.1"/>
    </source>
</evidence>
<proteinExistence type="inferred from homology"/>
<accession>E2Q806</accession>
<dbReference type="InterPro" id="IPR052058">
    <property type="entry name" value="Alcohol_O-acetyltransferase"/>
</dbReference>
<dbReference type="PANTHER" id="PTHR28037:SF1">
    <property type="entry name" value="ALCOHOL O-ACETYLTRANSFERASE 1-RELATED"/>
    <property type="match status" value="1"/>
</dbReference>
<protein>
    <recommendedName>
        <fullName evidence="6">Phthiocerol/phthiodiolone dimycocerosyl transferase</fullName>
        <ecNumber evidence="5">2.3.1.282</ecNumber>
    </recommendedName>
    <alternativeName>
        <fullName evidence="11">Acyltransferase PapA5</fullName>
    </alternativeName>
    <alternativeName>
        <fullName evidence="9">Phthiocerol/phthiodiolone O-acyltransferase</fullName>
    </alternativeName>
    <alternativeName>
        <fullName evidence="10">Polyketide synthase-associated protein A5</fullName>
    </alternativeName>
</protein>
<keyword evidence="15" id="KW-1185">Reference proteome</keyword>
<dbReference type="Proteomes" id="UP000002357">
    <property type="component" value="Chromosome"/>
</dbReference>
<evidence type="ECO:0000256" key="1">
    <source>
        <dbReference type="ARBA" id="ARBA00000026"/>
    </source>
</evidence>
<gene>
    <name evidence="14" type="ORF">SCLAV_4467</name>
</gene>
<dbReference type="KEGG" id="sclf:BB341_06580"/>
<feature type="region of interest" description="Disordered" evidence="12">
    <location>
        <begin position="172"/>
        <end position="237"/>
    </location>
</feature>
<dbReference type="eggNOG" id="COG1020">
    <property type="taxonomic scope" value="Bacteria"/>
</dbReference>
<evidence type="ECO:0000256" key="4">
    <source>
        <dbReference type="ARBA" id="ARBA00006558"/>
    </source>
</evidence>
<dbReference type="RefSeq" id="WP_003961959.1">
    <property type="nucleotide sequence ID" value="NZ_CM000913.1"/>
</dbReference>
<evidence type="ECO:0000256" key="6">
    <source>
        <dbReference type="ARBA" id="ARBA00013449"/>
    </source>
</evidence>
<dbReference type="SUPFAM" id="SSF52777">
    <property type="entry name" value="CoA-dependent acyltransferases"/>
    <property type="match status" value="2"/>
</dbReference>
<dbReference type="Pfam" id="PF16911">
    <property type="entry name" value="PapA_C"/>
    <property type="match status" value="1"/>
</dbReference>
<evidence type="ECO:0000256" key="5">
    <source>
        <dbReference type="ARBA" id="ARBA00012866"/>
    </source>
</evidence>
<evidence type="ECO:0000256" key="8">
    <source>
        <dbReference type="ARBA" id="ARBA00023315"/>
    </source>
</evidence>
<comment type="catalytic activity">
    <reaction evidence="1">
        <text>2 a mycocerosyl-[mycocerosic acid synthase] + a phthiocerol = a dimycocerosyl phthiocerol + 2 holo-[mycocerosic acid synthase].</text>
        <dbReference type="EC" id="2.3.1.282"/>
    </reaction>
</comment>
<dbReference type="Gene3D" id="3.30.559.10">
    <property type="entry name" value="Chloramphenicol acetyltransferase-like domain"/>
    <property type="match status" value="1"/>
</dbReference>
<dbReference type="EC" id="2.3.1.282" evidence="5"/>
<keyword evidence="7" id="KW-0808">Transferase</keyword>
<dbReference type="PANTHER" id="PTHR28037">
    <property type="entry name" value="ALCOHOL O-ACETYLTRANSFERASE 1-RELATED"/>
    <property type="match status" value="1"/>
</dbReference>
<dbReference type="Gene3D" id="3.30.559.30">
    <property type="entry name" value="Nonribosomal peptide synthetase, condensation domain"/>
    <property type="match status" value="1"/>
</dbReference>
<sequence>MNAAADTPTAGEIRRPLSPMERWYWICDQISPLNVVARVRVQGTVPEGALARAGERLVAEHPLLRVAVTAGPDGGDPRFVGARDPRLPVRTVRCGESAPRRWEEEVDAIELATPVDWRTGPLARLTDIAQGTPGSPDACHDLVLTVSHVIADGTTALELLRRVVDLAAAEAGPRAPGPAEPSAVPPGTAAPAQGAEGSAPAVSAAAPPGTAAPVGGTPDAGEGAGPGPGRPRPVLPAPEEMLPRRVAGLPRVLHCAAWTVADQFAAVRARPRRLRPSTPVPPELRRTRLIRRELSGEQLDLLVRRCREEGVTVHSALAAAMALAVADAEAEADGSRRRAASVTVGSPVDFRGALTPRVEKEDAGAYVATVPSHVPVGPGADLWSAARGALRSLRRSRRFQHALALVSLLRAICPRSVADSARTIAMIDGSGPGNVCLSNIGRYDFPARAGSWRLSGAQFIAGISVSGCLVAAVNTTHGTLHWNVTHIDGALPRDRAERITDQAVHLLLQGIRPGGQPETAPGRAFAPGTTRTKG</sequence>
<feature type="domain" description="Phthiocerol/phthiodiolone dimycocerosyl transferase C-terminal" evidence="13">
    <location>
        <begin position="288"/>
        <end position="395"/>
    </location>
</feature>
<evidence type="ECO:0000256" key="9">
    <source>
        <dbReference type="ARBA" id="ARBA00030465"/>
    </source>
</evidence>
<comment type="similarity">
    <text evidence="4">Belongs to the acyltransferase PapA5 family.</text>
</comment>
<keyword evidence="8" id="KW-0012">Acyltransferase</keyword>
<feature type="region of interest" description="Disordered" evidence="12">
    <location>
        <begin position="512"/>
        <end position="534"/>
    </location>
</feature>
<comment type="catalytic activity">
    <reaction evidence="2">
        <text>2 a mycocerosyl-[mycocerosic acid synthase] + a phenolphthiocerol = a dimycocerosyl phenolphthiocerol + 2 holo-[mycocerosic acid synthase].</text>
        <dbReference type="EC" id="2.3.1.282"/>
    </reaction>
</comment>
<organism evidence="14 15">
    <name type="scientific">Streptomyces clavuligerus</name>
    <dbReference type="NCBI Taxonomy" id="1901"/>
    <lineage>
        <taxon>Bacteria</taxon>
        <taxon>Bacillati</taxon>
        <taxon>Actinomycetota</taxon>
        <taxon>Actinomycetes</taxon>
        <taxon>Kitasatosporales</taxon>
        <taxon>Streptomycetaceae</taxon>
        <taxon>Streptomyces</taxon>
    </lineage>
</organism>
<evidence type="ECO:0000256" key="7">
    <source>
        <dbReference type="ARBA" id="ARBA00022679"/>
    </source>
</evidence>
<reference evidence="14 15" key="1">
    <citation type="journal article" date="2010" name="Genome Biol. Evol.">
        <title>The sequence of a 1.8-mb bacterial linear plasmid reveals a rich evolutionary reservoir of secondary metabolic pathways.</title>
        <authorList>
            <person name="Medema M.H."/>
            <person name="Trefzer A."/>
            <person name="Kovalchuk A."/>
            <person name="van den Berg M."/>
            <person name="Mueller U."/>
            <person name="Heijne W."/>
            <person name="Wu L."/>
            <person name="Alam M.T."/>
            <person name="Ronning C.M."/>
            <person name="Nierman W.C."/>
            <person name="Bovenberg R.A.L."/>
            <person name="Breitling R."/>
            <person name="Takano E."/>
        </authorList>
    </citation>
    <scope>NUCLEOTIDE SEQUENCE [LARGE SCALE GENOMIC DNA]</scope>
    <source>
        <strain evidence="15">ATCC 27064 / DSM 738 / JCM 4710 / NBRC 13307 / NCIMB 12785 / NRRL 3585 / VKM Ac-602</strain>
    </source>
</reference>
<feature type="compositionally biased region" description="Low complexity" evidence="12">
    <location>
        <begin position="194"/>
        <end position="221"/>
    </location>
</feature>
<dbReference type="EMBL" id="CM000913">
    <property type="protein sequence ID" value="EFG09538.1"/>
    <property type="molecule type" value="Genomic_DNA"/>
</dbReference>
<name>E2Q806_STRCL</name>
<dbReference type="GO" id="GO:0016746">
    <property type="term" value="F:acyltransferase activity"/>
    <property type="evidence" value="ECO:0007669"/>
    <property type="project" value="UniProtKB-KW"/>
</dbReference>
<dbReference type="STRING" id="1901.BB341_06580"/>
<evidence type="ECO:0000256" key="12">
    <source>
        <dbReference type="SAM" id="MobiDB-lite"/>
    </source>
</evidence>
<dbReference type="GeneID" id="93729082"/>
<evidence type="ECO:0000256" key="10">
    <source>
        <dbReference type="ARBA" id="ARBA00032317"/>
    </source>
</evidence>
<evidence type="ECO:0000256" key="11">
    <source>
        <dbReference type="ARBA" id="ARBA00033407"/>
    </source>
</evidence>
<dbReference type="AlphaFoldDB" id="E2Q806"/>
<evidence type="ECO:0000313" key="15">
    <source>
        <dbReference type="Proteomes" id="UP000002357"/>
    </source>
</evidence>
<dbReference type="InterPro" id="IPR023213">
    <property type="entry name" value="CAT-like_dom_sf"/>
</dbReference>
<evidence type="ECO:0000259" key="13">
    <source>
        <dbReference type="Pfam" id="PF16911"/>
    </source>
</evidence>
<comment type="catalytic activity">
    <reaction evidence="3">
        <text>2 a mycocerosyl-[mycocerosic acid synthase] + a phthiodiolone = a dimycocerosyl phthiodiolone + 2 holo-[mycocerosic acid synthase].</text>
        <dbReference type="EC" id="2.3.1.282"/>
    </reaction>
</comment>
<evidence type="ECO:0000256" key="2">
    <source>
        <dbReference type="ARBA" id="ARBA00000625"/>
    </source>
</evidence>